<feature type="region of interest" description="Disordered" evidence="1">
    <location>
        <begin position="240"/>
        <end position="267"/>
    </location>
</feature>
<sequence>MQRPAFCVSAIVDVRSRCLESSFHASSRSVSSRTMAAVKSSFFNKAKLQRLKTFQLSSETPSIVCEKNEEMKGPRNDKQPNAFGGIIKIVLGAAGFLLSDFKRPALAAQKHESHLSISVSDYANSSVQDGQVVAEAATAKKKTLAEEFPEGKRPKTKGELWQMRRMRDLKQATPYILGGIASVALVGTAVKAVLRKRREADLKKTEDFLRKQLERKRTSAAPPIVETAVLTEVVEEIRSFPKTSSTVKDPSPVQTAAPSYPPSSSAPPPFVQRVLEEISPKGDANMSEEEYLQRVQGMLGDMKDAPPESTDAMLKNLQSLFGLDEQDLQGMKDWLKVFQKIKDGTGTPEEIRQAEAELIQSMIVAQYPELYGMPEEEISRFRQATQMMNVDFSKIYDWSTISLEQRQNALKFAVASSILNGDIEATKRPLLQKLCDDFKMPHSDIDKTYNELLEEAQALANAENPPSSS</sequence>
<name>A0A7S2NR75_9EUKA</name>
<keyword evidence="2" id="KW-1133">Transmembrane helix</keyword>
<feature type="compositionally biased region" description="Polar residues" evidence="1">
    <location>
        <begin position="241"/>
        <end position="254"/>
    </location>
</feature>
<evidence type="ECO:0000313" key="3">
    <source>
        <dbReference type="EMBL" id="CAD9553674.1"/>
    </source>
</evidence>
<gene>
    <name evidence="3" type="ORF">CGLO1086_LOCUS1224</name>
</gene>
<accession>A0A7S2NR75</accession>
<feature type="transmembrane region" description="Helical" evidence="2">
    <location>
        <begin position="175"/>
        <end position="194"/>
    </location>
</feature>
<reference evidence="3" key="1">
    <citation type="submission" date="2021-01" db="EMBL/GenBank/DDBJ databases">
        <authorList>
            <person name="Corre E."/>
            <person name="Pelletier E."/>
            <person name="Niang G."/>
            <person name="Scheremetjew M."/>
            <person name="Finn R."/>
            <person name="Kale V."/>
            <person name="Holt S."/>
            <person name="Cochrane G."/>
            <person name="Meng A."/>
            <person name="Brown T."/>
            <person name="Cohen L."/>
        </authorList>
    </citation>
    <scope>NUCLEOTIDE SEQUENCE</scope>
    <source>
        <strain evidence="3">SAG4.97</strain>
    </source>
</reference>
<evidence type="ECO:0000256" key="1">
    <source>
        <dbReference type="SAM" id="MobiDB-lite"/>
    </source>
</evidence>
<proteinExistence type="predicted"/>
<dbReference type="EMBL" id="HBGX01002783">
    <property type="protein sequence ID" value="CAD9553674.1"/>
    <property type="molecule type" value="Transcribed_RNA"/>
</dbReference>
<keyword evidence="2" id="KW-0472">Membrane</keyword>
<evidence type="ECO:0000256" key="2">
    <source>
        <dbReference type="SAM" id="Phobius"/>
    </source>
</evidence>
<keyword evidence="2" id="KW-0812">Transmembrane</keyword>
<protein>
    <submittedName>
        <fullName evidence="3">Uncharacterized protein</fullName>
    </submittedName>
</protein>
<dbReference type="AlphaFoldDB" id="A0A7S2NR75"/>
<organism evidence="3">
    <name type="scientific">Cyanoptyche gloeocystis</name>
    <dbReference type="NCBI Taxonomy" id="77922"/>
    <lineage>
        <taxon>Eukaryota</taxon>
        <taxon>Glaucocystophyceae</taxon>
        <taxon>Glaucocystophyceae incertae sedis</taxon>
        <taxon>Cyanoptyche</taxon>
    </lineage>
</organism>